<evidence type="ECO:0000313" key="9">
    <source>
        <dbReference type="EMBL" id="KAF4621137.1"/>
    </source>
</evidence>
<evidence type="ECO:0000256" key="4">
    <source>
        <dbReference type="ARBA" id="ARBA00023157"/>
    </source>
</evidence>
<dbReference type="PROSITE" id="PS52012">
    <property type="entry name" value="CFEM"/>
    <property type="match status" value="1"/>
</dbReference>
<evidence type="ECO:0000256" key="5">
    <source>
        <dbReference type="SAM" id="MobiDB-lite"/>
    </source>
</evidence>
<name>A0A8H4R0W4_9AGAR</name>
<sequence>MISKNLFISLLVMIQLSLASWAQVTLAPPSTFPTVSQVSTATSKSTITSVSGTASRTSSTSATSSTQFPSLSQYPSCVTDCLAAAVAAANCSTLVDVNCFCVSRRFSPVYVGCIAGNCTDQVPAGENLAQQFCNLASSSPSLSFPSVSSSATATPSSDSSSISSSSSSLSSTATSPASTPTSSNSRASPNVVSGQGVFLSLGLTAFIILLGTYALH</sequence>
<evidence type="ECO:0000256" key="3">
    <source>
        <dbReference type="ARBA" id="ARBA00022729"/>
    </source>
</evidence>
<feature type="transmembrane region" description="Helical" evidence="6">
    <location>
        <begin position="196"/>
        <end position="215"/>
    </location>
</feature>
<comment type="caution">
    <text evidence="9">The sequence shown here is derived from an EMBL/GenBank/DDBJ whole genome shotgun (WGS) entry which is preliminary data.</text>
</comment>
<keyword evidence="4" id="KW-1015">Disulfide bond</keyword>
<keyword evidence="6" id="KW-0472">Membrane</keyword>
<evidence type="ECO:0000256" key="7">
    <source>
        <dbReference type="SAM" id="SignalP"/>
    </source>
</evidence>
<keyword evidence="6" id="KW-1133">Transmembrane helix</keyword>
<keyword evidence="2" id="KW-0964">Secreted</keyword>
<evidence type="ECO:0000256" key="6">
    <source>
        <dbReference type="SAM" id="Phobius"/>
    </source>
</evidence>
<gene>
    <name evidence="9" type="ORF">D9613_001151</name>
</gene>
<comment type="subcellular location">
    <subcellularLocation>
        <location evidence="1">Secreted</location>
    </subcellularLocation>
</comment>
<accession>A0A8H4R0W4</accession>
<dbReference type="InterPro" id="IPR008427">
    <property type="entry name" value="Extracellular_membr_CFEM_dom"/>
</dbReference>
<keyword evidence="10" id="KW-1185">Reference proteome</keyword>
<reference evidence="9 10" key="1">
    <citation type="submission" date="2019-12" db="EMBL/GenBank/DDBJ databases">
        <authorList>
            <person name="Floudas D."/>
            <person name="Bentzer J."/>
            <person name="Ahren D."/>
            <person name="Johansson T."/>
            <person name="Persson P."/>
            <person name="Tunlid A."/>
        </authorList>
    </citation>
    <scope>NUCLEOTIDE SEQUENCE [LARGE SCALE GENOMIC DNA]</scope>
    <source>
        <strain evidence="9 10">CBS 102.39</strain>
    </source>
</reference>
<protein>
    <recommendedName>
        <fullName evidence="8">CFEM domain-containing protein</fullName>
    </recommendedName>
</protein>
<keyword evidence="6" id="KW-0812">Transmembrane</keyword>
<feature type="domain" description="CFEM" evidence="8">
    <location>
        <begin position="49"/>
        <end position="169"/>
    </location>
</feature>
<evidence type="ECO:0000256" key="1">
    <source>
        <dbReference type="ARBA" id="ARBA00004613"/>
    </source>
</evidence>
<feature type="signal peptide" evidence="7">
    <location>
        <begin position="1"/>
        <end position="22"/>
    </location>
</feature>
<evidence type="ECO:0000313" key="10">
    <source>
        <dbReference type="Proteomes" id="UP000521872"/>
    </source>
</evidence>
<dbReference type="EMBL" id="JAACJL010000015">
    <property type="protein sequence ID" value="KAF4621137.1"/>
    <property type="molecule type" value="Genomic_DNA"/>
</dbReference>
<feature type="compositionally biased region" description="Low complexity" evidence="5">
    <location>
        <begin position="152"/>
        <end position="189"/>
    </location>
</feature>
<dbReference type="AlphaFoldDB" id="A0A8H4R0W4"/>
<feature type="chain" id="PRO_5034627079" description="CFEM domain-containing protein" evidence="7">
    <location>
        <begin position="23"/>
        <end position="216"/>
    </location>
</feature>
<keyword evidence="3 7" id="KW-0732">Signal</keyword>
<dbReference type="Pfam" id="PF05730">
    <property type="entry name" value="CFEM"/>
    <property type="match status" value="1"/>
</dbReference>
<dbReference type="Proteomes" id="UP000521872">
    <property type="component" value="Unassembled WGS sequence"/>
</dbReference>
<feature type="region of interest" description="Disordered" evidence="5">
    <location>
        <begin position="51"/>
        <end position="70"/>
    </location>
</feature>
<feature type="compositionally biased region" description="Low complexity" evidence="5">
    <location>
        <begin position="51"/>
        <end position="66"/>
    </location>
</feature>
<evidence type="ECO:0000256" key="2">
    <source>
        <dbReference type="ARBA" id="ARBA00022525"/>
    </source>
</evidence>
<dbReference type="GO" id="GO:0005576">
    <property type="term" value="C:extracellular region"/>
    <property type="evidence" value="ECO:0007669"/>
    <property type="project" value="UniProtKB-SubCell"/>
</dbReference>
<evidence type="ECO:0000259" key="8">
    <source>
        <dbReference type="PROSITE" id="PS52012"/>
    </source>
</evidence>
<proteinExistence type="predicted"/>
<organism evidence="9 10">
    <name type="scientific">Agrocybe pediades</name>
    <dbReference type="NCBI Taxonomy" id="84607"/>
    <lineage>
        <taxon>Eukaryota</taxon>
        <taxon>Fungi</taxon>
        <taxon>Dikarya</taxon>
        <taxon>Basidiomycota</taxon>
        <taxon>Agaricomycotina</taxon>
        <taxon>Agaricomycetes</taxon>
        <taxon>Agaricomycetidae</taxon>
        <taxon>Agaricales</taxon>
        <taxon>Agaricineae</taxon>
        <taxon>Strophariaceae</taxon>
        <taxon>Agrocybe</taxon>
    </lineage>
</organism>
<feature type="region of interest" description="Disordered" evidence="5">
    <location>
        <begin position="152"/>
        <end position="190"/>
    </location>
</feature>